<feature type="domain" description="DC-UbP/UBTD2 N-terminal" evidence="2">
    <location>
        <begin position="38"/>
        <end position="93"/>
    </location>
</feature>
<sequence>MGNLCDTPADAGRSGGPAARKQLWPGGGVAWPPAYEMDPAPTREALERMRAEFFDTRTEGDPNMWAVIRAAAAAFREGDVALGNEMVRASGLTPANVGLGGEGLGTRWPPTATGRWQALSPTRCCAGATMMRTLERTYDERGFLYETPRECLVDPERIAE</sequence>
<name>A0AAV9IYI5_CYACA</name>
<evidence type="ECO:0000313" key="4">
    <source>
        <dbReference type="Proteomes" id="UP001301350"/>
    </source>
</evidence>
<dbReference type="InterPro" id="IPR038169">
    <property type="entry name" value="DC-UbP/UBTD2_N_sf"/>
</dbReference>
<feature type="region of interest" description="Disordered" evidence="1">
    <location>
        <begin position="1"/>
        <end position="24"/>
    </location>
</feature>
<organism evidence="3 4">
    <name type="scientific">Cyanidium caldarium</name>
    <name type="common">Red alga</name>
    <dbReference type="NCBI Taxonomy" id="2771"/>
    <lineage>
        <taxon>Eukaryota</taxon>
        <taxon>Rhodophyta</taxon>
        <taxon>Bangiophyceae</taxon>
        <taxon>Cyanidiales</taxon>
        <taxon>Cyanidiaceae</taxon>
        <taxon>Cyanidium</taxon>
    </lineage>
</organism>
<evidence type="ECO:0000259" key="2">
    <source>
        <dbReference type="Pfam" id="PF16455"/>
    </source>
</evidence>
<proteinExistence type="predicted"/>
<dbReference type="Gene3D" id="1.20.225.20">
    <property type="entry name" value="Ub domain-containing protein, DC-UbP/UBTD2, N-terminal domain"/>
    <property type="match status" value="1"/>
</dbReference>
<gene>
    <name evidence="3" type="ORF">CDCA_CDCA10G2893</name>
</gene>
<comment type="caution">
    <text evidence="3">The sequence shown here is derived from an EMBL/GenBank/DDBJ whole genome shotgun (WGS) entry which is preliminary data.</text>
</comment>
<dbReference type="Pfam" id="PF16455">
    <property type="entry name" value="UBD"/>
    <property type="match status" value="1"/>
</dbReference>
<dbReference type="PANTHER" id="PTHR13609">
    <property type="entry name" value="UBIQUITIN DOMAIN CONTAINING 1 PROTEIN-RELATED"/>
    <property type="match status" value="1"/>
</dbReference>
<dbReference type="Proteomes" id="UP001301350">
    <property type="component" value="Unassembled WGS sequence"/>
</dbReference>
<reference evidence="3 4" key="1">
    <citation type="submission" date="2022-07" db="EMBL/GenBank/DDBJ databases">
        <title>Genome-wide signatures of adaptation to extreme environments.</title>
        <authorList>
            <person name="Cho C.H."/>
            <person name="Yoon H.S."/>
        </authorList>
    </citation>
    <scope>NUCLEOTIDE SEQUENCE [LARGE SCALE GENOMIC DNA]</scope>
    <source>
        <strain evidence="3 4">DBV 063 E5</strain>
    </source>
</reference>
<keyword evidence="4" id="KW-1185">Reference proteome</keyword>
<dbReference type="InterPro" id="IPR039869">
    <property type="entry name" value="UBTD1/2"/>
</dbReference>
<evidence type="ECO:0000313" key="3">
    <source>
        <dbReference type="EMBL" id="KAK4536868.1"/>
    </source>
</evidence>
<protein>
    <recommendedName>
        <fullName evidence="2">DC-UbP/UBTD2 N-terminal domain-containing protein</fullName>
    </recommendedName>
</protein>
<dbReference type="AlphaFoldDB" id="A0AAV9IYI5"/>
<dbReference type="InterPro" id="IPR032752">
    <property type="entry name" value="DC-UbP/UBTD2_N"/>
</dbReference>
<evidence type="ECO:0000256" key="1">
    <source>
        <dbReference type="SAM" id="MobiDB-lite"/>
    </source>
</evidence>
<accession>A0AAV9IYI5</accession>
<dbReference type="EMBL" id="JANCYW010000010">
    <property type="protein sequence ID" value="KAK4536868.1"/>
    <property type="molecule type" value="Genomic_DNA"/>
</dbReference>